<dbReference type="GO" id="GO:0019748">
    <property type="term" value="P:secondary metabolic process"/>
    <property type="evidence" value="ECO:0007669"/>
    <property type="project" value="TreeGrafter"/>
</dbReference>
<dbReference type="GO" id="GO:0005737">
    <property type="term" value="C:cytoplasm"/>
    <property type="evidence" value="ECO:0007669"/>
    <property type="project" value="TreeGrafter"/>
</dbReference>
<dbReference type="GO" id="GO:0016831">
    <property type="term" value="F:carboxy-lyase activity"/>
    <property type="evidence" value="ECO:0007669"/>
    <property type="project" value="InterPro"/>
</dbReference>
<dbReference type="InterPro" id="IPR032465">
    <property type="entry name" value="ACMSD"/>
</dbReference>
<keyword evidence="4" id="KW-1185">Reference proteome</keyword>
<proteinExistence type="predicted"/>
<dbReference type="InterPro" id="IPR006680">
    <property type="entry name" value="Amidohydro-rel"/>
</dbReference>
<dbReference type="KEGG" id="msto:MSTO_23760"/>
<protein>
    <submittedName>
        <fullName evidence="3">Amidohydrolase</fullName>
    </submittedName>
</protein>
<dbReference type="GO" id="GO:0016787">
    <property type="term" value="F:hydrolase activity"/>
    <property type="evidence" value="ECO:0007669"/>
    <property type="project" value="UniProtKB-KW"/>
</dbReference>
<dbReference type="EMBL" id="AP022587">
    <property type="protein sequence ID" value="BBY22171.1"/>
    <property type="molecule type" value="Genomic_DNA"/>
</dbReference>
<gene>
    <name evidence="3" type="ORF">MSTO_23760</name>
</gene>
<name>A0A7I7Q7R7_9MYCO</name>
<keyword evidence="1" id="KW-0456">Lyase</keyword>
<evidence type="ECO:0000313" key="3">
    <source>
        <dbReference type="EMBL" id="BBY22171.1"/>
    </source>
</evidence>
<dbReference type="Pfam" id="PF04909">
    <property type="entry name" value="Amidohydro_2"/>
    <property type="match status" value="1"/>
</dbReference>
<dbReference type="PANTHER" id="PTHR21240:SF28">
    <property type="entry name" value="ISO-OROTATE DECARBOXYLASE (EUROFUNG)"/>
    <property type="match status" value="1"/>
</dbReference>
<organism evidence="3 4">
    <name type="scientific">Mycobacterium stomatepiae</name>
    <dbReference type="NCBI Taxonomy" id="470076"/>
    <lineage>
        <taxon>Bacteria</taxon>
        <taxon>Bacillati</taxon>
        <taxon>Actinomycetota</taxon>
        <taxon>Actinomycetes</taxon>
        <taxon>Mycobacteriales</taxon>
        <taxon>Mycobacteriaceae</taxon>
        <taxon>Mycobacterium</taxon>
        <taxon>Mycobacterium simiae complex</taxon>
    </lineage>
</organism>
<evidence type="ECO:0000313" key="4">
    <source>
        <dbReference type="Proteomes" id="UP000467130"/>
    </source>
</evidence>
<feature type="domain" description="Amidohydrolase-related" evidence="2">
    <location>
        <begin position="80"/>
        <end position="373"/>
    </location>
</feature>
<accession>A0A7I7Q7R7</accession>
<dbReference type="Gene3D" id="3.20.20.140">
    <property type="entry name" value="Metal-dependent hydrolases"/>
    <property type="match status" value="1"/>
</dbReference>
<evidence type="ECO:0000256" key="1">
    <source>
        <dbReference type="ARBA" id="ARBA00023239"/>
    </source>
</evidence>
<dbReference type="AlphaFoldDB" id="A0A7I7Q7R7"/>
<evidence type="ECO:0000259" key="2">
    <source>
        <dbReference type="Pfam" id="PF04909"/>
    </source>
</evidence>
<reference evidence="3 4" key="1">
    <citation type="journal article" date="2019" name="Emerg. Microbes Infect.">
        <title>Comprehensive subspecies identification of 175 nontuberculous mycobacteria species based on 7547 genomic profiles.</title>
        <authorList>
            <person name="Matsumoto Y."/>
            <person name="Kinjo T."/>
            <person name="Motooka D."/>
            <person name="Nabeya D."/>
            <person name="Jung N."/>
            <person name="Uechi K."/>
            <person name="Horii T."/>
            <person name="Iida T."/>
            <person name="Fujita J."/>
            <person name="Nakamura S."/>
        </authorList>
    </citation>
    <scope>NUCLEOTIDE SEQUENCE [LARGE SCALE GENOMIC DNA]</scope>
    <source>
        <strain evidence="3 4">JCM 17783</strain>
    </source>
</reference>
<keyword evidence="3" id="KW-0378">Hydrolase</keyword>
<dbReference type="Proteomes" id="UP000467130">
    <property type="component" value="Chromosome"/>
</dbReference>
<sequence>MNIGDLILVSVDDHLIEPPDVFDNHLPAKYLDRAPKLVPGPNGVERWVFQDMEIGSVGLNAVASWPKEEWSLDPVGMAEMRPGCYDVHHRVRDMDAAGILMSMCFPTMGGFSGRAFNDSADKELTGVVISAYNDWHIDEWCGAYPGRFIPLGVLPLWDVDACIAELRRLAAKGVRAVTFPETPYAIGLPSFQSGHWDPLLKVVSELGVVLCLHIGLGIRLLQQAPDSSVDNFIVIAGQISAITASDLLLGPTLRKFPDLRIALSEGGIGWIPFFLDRADRHHNNQVWTGNRDQRLPSEVFKEHVLACFITDPSGLQLRQQIGVDNIAWECDYPHSDSNWPHAAEELHEELWNANATDEEIHKITWQNSCRFFGVDPFATVPREQATVAALRAGAADVDTSEVSRRVWRERFEAAQAAAS</sequence>
<dbReference type="RefSeq" id="WP_163790250.1">
    <property type="nucleotide sequence ID" value="NZ_AP022587.1"/>
</dbReference>
<dbReference type="InterPro" id="IPR032466">
    <property type="entry name" value="Metal_Hydrolase"/>
</dbReference>
<dbReference type="SUPFAM" id="SSF51556">
    <property type="entry name" value="Metallo-dependent hydrolases"/>
    <property type="match status" value="1"/>
</dbReference>
<dbReference type="PANTHER" id="PTHR21240">
    <property type="entry name" value="2-AMINO-3-CARBOXYLMUCONATE-6-SEMIALDEHYDE DECARBOXYLASE"/>
    <property type="match status" value="1"/>
</dbReference>